<accession>A0A7T8GPY5</accession>
<gene>
    <name evidence="1" type="ORF">FKW44_024053</name>
</gene>
<proteinExistence type="predicted"/>
<dbReference type="EMBL" id="CP045907">
    <property type="protein sequence ID" value="QQP35744.1"/>
    <property type="molecule type" value="Genomic_DNA"/>
</dbReference>
<protein>
    <submittedName>
        <fullName evidence="1">Uncharacterized protein</fullName>
    </submittedName>
</protein>
<evidence type="ECO:0000313" key="2">
    <source>
        <dbReference type="Proteomes" id="UP000595437"/>
    </source>
</evidence>
<sequence length="84" mass="9993">MKWETVVYKKRAKKIRPQKEATHEPQVKNNAVQVNLPKQKKIFVIKSDEERVTRMKLLHPKDLKVLKNQKGSSSMQVLRKRLMK</sequence>
<keyword evidence="2" id="KW-1185">Reference proteome</keyword>
<reference evidence="2" key="1">
    <citation type="submission" date="2021-01" db="EMBL/GenBank/DDBJ databases">
        <title>Caligus Genome Assembly.</title>
        <authorList>
            <person name="Gallardo-Escarate C."/>
        </authorList>
    </citation>
    <scope>NUCLEOTIDE SEQUENCE [LARGE SCALE GENOMIC DNA]</scope>
</reference>
<name>A0A7T8GPY5_CALRO</name>
<evidence type="ECO:0000313" key="1">
    <source>
        <dbReference type="EMBL" id="QQP35744.1"/>
    </source>
</evidence>
<dbReference type="AlphaFoldDB" id="A0A7T8GPY5"/>
<dbReference type="Proteomes" id="UP000595437">
    <property type="component" value="Chromosome 18"/>
</dbReference>
<organism evidence="1 2">
    <name type="scientific">Caligus rogercresseyi</name>
    <name type="common">Sea louse</name>
    <dbReference type="NCBI Taxonomy" id="217165"/>
    <lineage>
        <taxon>Eukaryota</taxon>
        <taxon>Metazoa</taxon>
        <taxon>Ecdysozoa</taxon>
        <taxon>Arthropoda</taxon>
        <taxon>Crustacea</taxon>
        <taxon>Multicrustacea</taxon>
        <taxon>Hexanauplia</taxon>
        <taxon>Copepoda</taxon>
        <taxon>Siphonostomatoida</taxon>
        <taxon>Caligidae</taxon>
        <taxon>Caligus</taxon>
    </lineage>
</organism>